<gene>
    <name evidence="1" type="ORF">J2Z75_002137</name>
</gene>
<proteinExistence type="predicted"/>
<reference evidence="1 2" key="1">
    <citation type="submission" date="2021-03" db="EMBL/GenBank/DDBJ databases">
        <title>Genomic Encyclopedia of Type Strains, Phase IV (KMG-IV): sequencing the most valuable type-strain genomes for metagenomic binning, comparative biology and taxonomic classification.</title>
        <authorList>
            <person name="Goeker M."/>
        </authorList>
    </citation>
    <scope>NUCLEOTIDE SEQUENCE [LARGE SCALE GENOMIC DNA]</scope>
    <source>
        <strain evidence="1 2">DSM 26427</strain>
    </source>
</reference>
<sequence>MADDVWQADFLAFVEAIRARDTTLSPLAAGIVAAVFQGISADSRSFAKLFGIAHALVLREINMLSGPDAPLEIIRRETRTQRTHIKLTVKGEALCRLIP</sequence>
<evidence type="ECO:0000313" key="2">
    <source>
        <dbReference type="Proteomes" id="UP000823786"/>
    </source>
</evidence>
<keyword evidence="2" id="KW-1185">Reference proteome</keyword>
<dbReference type="EMBL" id="JAGGJV010000003">
    <property type="protein sequence ID" value="MBP1858629.1"/>
    <property type="molecule type" value="Genomic_DNA"/>
</dbReference>
<accession>A0ABS4EL07</accession>
<protein>
    <submittedName>
        <fullName evidence="1">Phage regulator Rha-like protein</fullName>
    </submittedName>
</protein>
<dbReference type="Proteomes" id="UP000823786">
    <property type="component" value="Unassembled WGS sequence"/>
</dbReference>
<organism evidence="1 2">
    <name type="scientific">Rhizobium herbae</name>
    <dbReference type="NCBI Taxonomy" id="508661"/>
    <lineage>
        <taxon>Bacteria</taxon>
        <taxon>Pseudomonadati</taxon>
        <taxon>Pseudomonadota</taxon>
        <taxon>Alphaproteobacteria</taxon>
        <taxon>Hyphomicrobiales</taxon>
        <taxon>Rhizobiaceae</taxon>
        <taxon>Rhizobium/Agrobacterium group</taxon>
        <taxon>Rhizobium</taxon>
    </lineage>
</organism>
<dbReference type="RefSeq" id="WP_209851613.1">
    <property type="nucleotide sequence ID" value="NZ_JAGGJV010000003.1"/>
</dbReference>
<evidence type="ECO:0000313" key="1">
    <source>
        <dbReference type="EMBL" id="MBP1858629.1"/>
    </source>
</evidence>
<comment type="caution">
    <text evidence="1">The sequence shown here is derived from an EMBL/GenBank/DDBJ whole genome shotgun (WGS) entry which is preliminary data.</text>
</comment>
<name>A0ABS4EL07_9HYPH</name>